<gene>
    <name evidence="4" type="primary">cas10</name>
    <name evidence="4" type="ORF">H6G24_04905</name>
</gene>
<dbReference type="Proteomes" id="UP000658514">
    <property type="component" value="Unassembled WGS sequence"/>
</dbReference>
<protein>
    <submittedName>
        <fullName evidence="4">Type III-B CRISPR-associated protein Cas10/Cmr2</fullName>
    </submittedName>
</protein>
<dbReference type="NCBIfam" id="TIGR02577">
    <property type="entry name" value="cas_TM1794_Cmr2"/>
    <property type="match status" value="1"/>
</dbReference>
<accession>A0ABR8A4R8</accession>
<evidence type="ECO:0000313" key="4">
    <source>
        <dbReference type="EMBL" id="MBD2194834.1"/>
    </source>
</evidence>
<feature type="domain" description="Cas10/Cmr2 second palm" evidence="3">
    <location>
        <begin position="412"/>
        <end position="523"/>
    </location>
</feature>
<evidence type="ECO:0000259" key="3">
    <source>
        <dbReference type="Pfam" id="PF22335"/>
    </source>
</evidence>
<sequence>MDKTNSITIAITWCLAWGDKREPQYSLEVLRQMCEALNDGKEVPEEVQALVKQAQELQHLEFPDTLEKLKQLPEKYPLLWNSKIGLVYGGATKIKQYVFEESKLPDIRGASGLLDKINLVELPAFFNVIPESPHYNYNIECREIKRWVNENFDKKPNLSDALIPELIIYSTGGNILAFCPADFGDDLANAIEKRYTQRTLTANSCAVGETFRILETSLGLLRDNIEKTFWLEKYQQEYQNSIVEAYFGKIDDISKIEETFIKHKSFNELTTKLAIRFNQRRSGNYSENRPTRRYPPMFETHPYLRRDEGEKRSAIAHIHQLIGKPHLSESVIYKRRIGDRAKTGISETPKWYQDTGLEWEPGIIESWLDKFEYFLHNNSEQRQKYYGSQNAQTKEIKIAQSLTHLGKVSNNYVAYIYADGNNMGGFIQNIRTPQEYQEFSQDVENATKYAVYQALAYNLHPREIKGISEAESKVKDGDLIHPFEIITIGGDDIFLIVPADKALQIAKMIGEQFENILLEKVKISGVKIKGKYKVDNNLLVANKHHRFAETISEEAQCKLSMSTGVLITAYNTPIYYAEDLTNQLMKSAKKYAKSLKENGYYGGTIDFFTMKSVTMISSNIEEFRKQALTIDNRGAKLKLYSAPYTIPELDKFLKSIYALQKAEFPKSQLYQIRGFLERGKRTASLNYYYFRHRLKKGQDALKADFEDKWCPAKTNKGNIAPWMYDLKEETYETIWREIVDLFDLIRFSDTESPQTSHQEIAR</sequence>
<comment type="caution">
    <text evidence="4">The sequence shown here is derived from an EMBL/GenBank/DDBJ whole genome shotgun (WGS) entry which is preliminary data.</text>
</comment>
<name>A0ABR8A4R8_9CYAN</name>
<evidence type="ECO:0000313" key="5">
    <source>
        <dbReference type="Proteomes" id="UP000658514"/>
    </source>
</evidence>
<dbReference type="InterPro" id="IPR054767">
    <property type="entry name" value="Cas10-Cmr2_palm2"/>
</dbReference>
<dbReference type="Gene3D" id="3.30.70.270">
    <property type="match status" value="1"/>
</dbReference>
<proteinExistence type="predicted"/>
<evidence type="ECO:0000256" key="1">
    <source>
        <dbReference type="ARBA" id="ARBA00022741"/>
    </source>
</evidence>
<keyword evidence="5" id="KW-1185">Reference proteome</keyword>
<dbReference type="Pfam" id="PF22335">
    <property type="entry name" value="Cas10-Cmr2_palm2"/>
    <property type="match status" value="1"/>
</dbReference>
<keyword evidence="1" id="KW-0547">Nucleotide-binding</keyword>
<organism evidence="4 5">
    <name type="scientific">Calothrix parietina FACHB-288</name>
    <dbReference type="NCBI Taxonomy" id="2692896"/>
    <lineage>
        <taxon>Bacteria</taxon>
        <taxon>Bacillati</taxon>
        <taxon>Cyanobacteriota</taxon>
        <taxon>Cyanophyceae</taxon>
        <taxon>Nostocales</taxon>
        <taxon>Calotrichaceae</taxon>
        <taxon>Calothrix</taxon>
    </lineage>
</organism>
<keyword evidence="2" id="KW-0051">Antiviral defense</keyword>
<dbReference type="InterPro" id="IPR043128">
    <property type="entry name" value="Rev_trsase/Diguanyl_cyclase"/>
</dbReference>
<evidence type="ECO:0000256" key="2">
    <source>
        <dbReference type="ARBA" id="ARBA00023118"/>
    </source>
</evidence>
<reference evidence="4 5" key="1">
    <citation type="journal article" date="2020" name="ISME J.">
        <title>Comparative genomics reveals insights into cyanobacterial evolution and habitat adaptation.</title>
        <authorList>
            <person name="Chen M.Y."/>
            <person name="Teng W.K."/>
            <person name="Zhao L."/>
            <person name="Hu C.X."/>
            <person name="Zhou Y.K."/>
            <person name="Han B.P."/>
            <person name="Song L.R."/>
            <person name="Shu W.S."/>
        </authorList>
    </citation>
    <scope>NUCLEOTIDE SEQUENCE [LARGE SCALE GENOMIC DNA]</scope>
    <source>
        <strain evidence="4 5">FACHB-288</strain>
    </source>
</reference>
<dbReference type="InterPro" id="IPR013407">
    <property type="entry name" value="CRISPR-assoc_prot_Cmr2"/>
</dbReference>
<dbReference type="EMBL" id="JACJQH010000006">
    <property type="protein sequence ID" value="MBD2194834.1"/>
    <property type="molecule type" value="Genomic_DNA"/>
</dbReference>